<dbReference type="PANTHER" id="PTHR43390">
    <property type="entry name" value="SIGNAL PEPTIDASE I"/>
    <property type="match status" value="1"/>
</dbReference>
<evidence type="ECO:0000256" key="1">
    <source>
        <dbReference type="ARBA" id="ARBA00009370"/>
    </source>
</evidence>
<comment type="subcellular location">
    <subcellularLocation>
        <location evidence="3">Membrane</location>
        <topology evidence="3">Single-pass type II membrane protein</topology>
    </subcellularLocation>
</comment>
<dbReference type="InterPro" id="IPR000223">
    <property type="entry name" value="Pept_S26A_signal_pept_1"/>
</dbReference>
<dbReference type="GO" id="GO:0016020">
    <property type="term" value="C:membrane"/>
    <property type="evidence" value="ECO:0007669"/>
    <property type="project" value="UniProtKB-SubCell"/>
</dbReference>
<dbReference type="SUPFAM" id="SSF51306">
    <property type="entry name" value="LexA/Signal peptidase"/>
    <property type="match status" value="1"/>
</dbReference>
<dbReference type="InterPro" id="IPR019533">
    <property type="entry name" value="Peptidase_S26"/>
</dbReference>
<dbReference type="PRINTS" id="PR00727">
    <property type="entry name" value="LEADERPTASE"/>
</dbReference>
<keyword evidence="3" id="KW-0812">Transmembrane</keyword>
<evidence type="ECO:0000313" key="6">
    <source>
        <dbReference type="Proteomes" id="UP000283855"/>
    </source>
</evidence>
<name>A0A413T0A3_9BACT</name>
<dbReference type="NCBIfam" id="TIGR02227">
    <property type="entry name" value="sigpep_I_bact"/>
    <property type="match status" value="1"/>
</dbReference>
<dbReference type="RefSeq" id="WP_008141379.1">
    <property type="nucleotide sequence ID" value="NZ_CABJGD010000013.1"/>
</dbReference>
<gene>
    <name evidence="5" type="primary">lepB</name>
    <name evidence="5" type="ORF">DW921_07650</name>
</gene>
<feature type="domain" description="Peptidase S26" evidence="4">
    <location>
        <begin position="22"/>
        <end position="273"/>
    </location>
</feature>
<comment type="catalytic activity">
    <reaction evidence="3">
        <text>Cleavage of hydrophobic, N-terminal signal or leader sequences from secreted and periplasmic proteins.</text>
        <dbReference type="EC" id="3.4.21.89"/>
    </reaction>
</comment>
<keyword evidence="3" id="KW-0645">Protease</keyword>
<dbReference type="Proteomes" id="UP000283855">
    <property type="component" value="Unassembled WGS sequence"/>
</dbReference>
<dbReference type="InterPro" id="IPR036286">
    <property type="entry name" value="LexA/Signal_pep-like_sf"/>
</dbReference>
<accession>A0A413T0A3</accession>
<feature type="transmembrane region" description="Helical" evidence="3">
    <location>
        <begin position="13"/>
        <end position="37"/>
    </location>
</feature>
<comment type="caution">
    <text evidence="5">The sequence shown here is derived from an EMBL/GenBank/DDBJ whole genome shotgun (WGS) entry which is preliminary data.</text>
</comment>
<evidence type="ECO:0000256" key="2">
    <source>
        <dbReference type="ARBA" id="ARBA00019232"/>
    </source>
</evidence>
<dbReference type="GO" id="GO:0006465">
    <property type="term" value="P:signal peptide processing"/>
    <property type="evidence" value="ECO:0007669"/>
    <property type="project" value="InterPro"/>
</dbReference>
<proteinExistence type="inferred from homology"/>
<dbReference type="EMBL" id="QSFT01000013">
    <property type="protein sequence ID" value="RHA75907.1"/>
    <property type="molecule type" value="Genomic_DNA"/>
</dbReference>
<dbReference type="EC" id="3.4.21.89" evidence="3"/>
<protein>
    <recommendedName>
        <fullName evidence="2 3">Signal peptidase I</fullName>
        <ecNumber evidence="3">3.4.21.89</ecNumber>
    </recommendedName>
</protein>
<sequence length="293" mass="34222">MQGRYDVKKWFDVLLNLVFGGICLFLLWILAQVFVFASFRIPSDSMSPELKEGDFVLVWKPLVGARLFNLHKSLNLEQTEIYRIPGFRKIRRNDVVVFNFPHPNDWSHIEMHILKYYIKRCIGLPGDTLSIHGGIFHIAGVASPLGNLASQKRIGQMKAEDFPQEVFQSFPYDSLLNWNIKNFGPLYIPKAGSEVKMDRTGWVLYHKLIEWEQGKDLIFRGSSVLLNDSVITTYRFRKNYYFVAGDRGENSQDSRYWGLLPEEYIVGVASRIWKSVDRYTDKVRWDRVWKAIE</sequence>
<dbReference type="PANTHER" id="PTHR43390:SF1">
    <property type="entry name" value="CHLOROPLAST PROCESSING PEPTIDASE"/>
    <property type="match status" value="1"/>
</dbReference>
<dbReference type="CDD" id="cd06530">
    <property type="entry name" value="S26_SPase_I"/>
    <property type="match status" value="1"/>
</dbReference>
<evidence type="ECO:0000313" key="5">
    <source>
        <dbReference type="EMBL" id="RHA75907.1"/>
    </source>
</evidence>
<keyword evidence="3" id="KW-0472">Membrane</keyword>
<dbReference type="GO" id="GO:0009003">
    <property type="term" value="F:signal peptidase activity"/>
    <property type="evidence" value="ECO:0007669"/>
    <property type="project" value="UniProtKB-EC"/>
</dbReference>
<evidence type="ECO:0000256" key="3">
    <source>
        <dbReference type="RuleBase" id="RU362042"/>
    </source>
</evidence>
<reference evidence="5 6" key="1">
    <citation type="submission" date="2018-08" db="EMBL/GenBank/DDBJ databases">
        <title>A genome reference for cultivated species of the human gut microbiota.</title>
        <authorList>
            <person name="Zou Y."/>
            <person name="Xue W."/>
            <person name="Luo G."/>
        </authorList>
    </citation>
    <scope>NUCLEOTIDE SEQUENCE [LARGE SCALE GENOMIC DNA]</scope>
    <source>
        <strain evidence="5 6">AM42-38</strain>
    </source>
</reference>
<evidence type="ECO:0000259" key="4">
    <source>
        <dbReference type="Pfam" id="PF10502"/>
    </source>
</evidence>
<organism evidence="5 6">
    <name type="scientific">Phocaeicola coprophilus</name>
    <dbReference type="NCBI Taxonomy" id="387090"/>
    <lineage>
        <taxon>Bacteria</taxon>
        <taxon>Pseudomonadati</taxon>
        <taxon>Bacteroidota</taxon>
        <taxon>Bacteroidia</taxon>
        <taxon>Bacteroidales</taxon>
        <taxon>Bacteroidaceae</taxon>
        <taxon>Phocaeicola</taxon>
    </lineage>
</organism>
<comment type="similarity">
    <text evidence="1 3">Belongs to the peptidase S26 family.</text>
</comment>
<dbReference type="AlphaFoldDB" id="A0A413T0A3"/>
<dbReference type="GO" id="GO:0004252">
    <property type="term" value="F:serine-type endopeptidase activity"/>
    <property type="evidence" value="ECO:0007669"/>
    <property type="project" value="InterPro"/>
</dbReference>
<keyword evidence="3 5" id="KW-0378">Hydrolase</keyword>
<keyword evidence="3" id="KW-1133">Transmembrane helix</keyword>
<dbReference type="GeneID" id="78405192"/>
<dbReference type="Pfam" id="PF10502">
    <property type="entry name" value="Peptidase_S26"/>
    <property type="match status" value="1"/>
</dbReference>
<dbReference type="Gene3D" id="2.10.109.10">
    <property type="entry name" value="Umud Fragment, subunit A"/>
    <property type="match status" value="1"/>
</dbReference>